<gene>
    <name evidence="9" type="ORF">N5K24_07600</name>
</gene>
<dbReference type="InterPro" id="IPR013786">
    <property type="entry name" value="AcylCoA_DH/ox_N"/>
</dbReference>
<dbReference type="InterPro" id="IPR036250">
    <property type="entry name" value="AcylCo_DH-like_C"/>
</dbReference>
<dbReference type="InterPro" id="IPR037069">
    <property type="entry name" value="AcylCoA_DH/ox_N_sf"/>
</dbReference>
<dbReference type="GO" id="GO:0050660">
    <property type="term" value="F:flavin adenine dinucleotide binding"/>
    <property type="evidence" value="ECO:0007669"/>
    <property type="project" value="InterPro"/>
</dbReference>
<dbReference type="InterPro" id="IPR006091">
    <property type="entry name" value="Acyl-CoA_Oxase/DH_mid-dom"/>
</dbReference>
<dbReference type="Proteomes" id="UP001161276">
    <property type="component" value="Unassembled WGS sequence"/>
</dbReference>
<name>A0AA43AXQ0_9BURK</name>
<evidence type="ECO:0000313" key="10">
    <source>
        <dbReference type="Proteomes" id="UP001161276"/>
    </source>
</evidence>
<dbReference type="SUPFAM" id="SSF56645">
    <property type="entry name" value="Acyl-CoA dehydrogenase NM domain-like"/>
    <property type="match status" value="2"/>
</dbReference>
<dbReference type="SUPFAM" id="SSF47203">
    <property type="entry name" value="Acyl-CoA dehydrogenase C-terminal domain-like"/>
    <property type="match status" value="2"/>
</dbReference>
<dbReference type="Pfam" id="PF00441">
    <property type="entry name" value="Acyl-CoA_dh_1"/>
    <property type="match status" value="2"/>
</dbReference>
<dbReference type="InterPro" id="IPR009075">
    <property type="entry name" value="AcylCo_DH/oxidase_C"/>
</dbReference>
<protein>
    <submittedName>
        <fullName evidence="9">Acyl-CoA dehydrogenase family protein</fullName>
    </submittedName>
</protein>
<dbReference type="Pfam" id="PF02771">
    <property type="entry name" value="Acyl-CoA_dh_N"/>
    <property type="match status" value="1"/>
</dbReference>
<evidence type="ECO:0000259" key="7">
    <source>
        <dbReference type="Pfam" id="PF02770"/>
    </source>
</evidence>
<feature type="domain" description="Acyl-CoA dehydrogenase/oxidase C-terminal" evidence="6">
    <location>
        <begin position="239"/>
        <end position="402"/>
    </location>
</feature>
<evidence type="ECO:0000313" key="9">
    <source>
        <dbReference type="EMBL" id="MDH2050256.1"/>
    </source>
</evidence>
<feature type="domain" description="Acyl-CoA dehydrogenase/oxidase N-terminal" evidence="8">
    <location>
        <begin position="14"/>
        <end position="125"/>
    </location>
</feature>
<dbReference type="RefSeq" id="WP_280026267.1">
    <property type="nucleotide sequence ID" value="NZ_JAOCKG010000002.1"/>
</dbReference>
<keyword evidence="4" id="KW-0274">FAD</keyword>
<evidence type="ECO:0000256" key="3">
    <source>
        <dbReference type="ARBA" id="ARBA00022630"/>
    </source>
</evidence>
<dbReference type="Gene3D" id="1.10.540.10">
    <property type="entry name" value="Acyl-CoA dehydrogenase/oxidase, N-terminal domain"/>
    <property type="match status" value="2"/>
</dbReference>
<keyword evidence="3" id="KW-0285">Flavoprotein</keyword>
<evidence type="ECO:0000256" key="1">
    <source>
        <dbReference type="ARBA" id="ARBA00001974"/>
    </source>
</evidence>
<accession>A0AA43AXQ0</accession>
<dbReference type="InterPro" id="IPR046373">
    <property type="entry name" value="Acyl-CoA_Oxase/DH_mid-dom_sf"/>
</dbReference>
<evidence type="ECO:0000259" key="6">
    <source>
        <dbReference type="Pfam" id="PF00441"/>
    </source>
</evidence>
<reference evidence="9" key="1">
    <citation type="submission" date="2022-09" db="EMBL/GenBank/DDBJ databases">
        <title>Intensive care unit water sources are persistently colonized with multi-drug resistant bacteria and are the site of extensive horizontal gene transfer of antibiotic resistance genes.</title>
        <authorList>
            <person name="Diorio-Toth L."/>
        </authorList>
    </citation>
    <scope>NUCLEOTIDE SEQUENCE</scope>
    <source>
        <strain evidence="9">GD03676</strain>
    </source>
</reference>
<evidence type="ECO:0000256" key="4">
    <source>
        <dbReference type="ARBA" id="ARBA00022827"/>
    </source>
</evidence>
<feature type="domain" description="Acyl-CoA dehydrogenase/oxidase C-terminal" evidence="6">
    <location>
        <begin position="642"/>
        <end position="766"/>
    </location>
</feature>
<dbReference type="Gene3D" id="1.20.140.10">
    <property type="entry name" value="Butyryl-CoA Dehydrogenase, subunit A, domain 3"/>
    <property type="match status" value="2"/>
</dbReference>
<dbReference type="Gene3D" id="2.40.110.10">
    <property type="entry name" value="Butyryl-CoA Dehydrogenase, subunit A, domain 2"/>
    <property type="match status" value="2"/>
</dbReference>
<evidence type="ECO:0000256" key="5">
    <source>
        <dbReference type="ARBA" id="ARBA00023002"/>
    </source>
</evidence>
<dbReference type="GO" id="GO:0016627">
    <property type="term" value="F:oxidoreductase activity, acting on the CH-CH group of donors"/>
    <property type="evidence" value="ECO:0007669"/>
    <property type="project" value="InterPro"/>
</dbReference>
<dbReference type="CDD" id="cd00567">
    <property type="entry name" value="ACAD"/>
    <property type="match status" value="1"/>
</dbReference>
<dbReference type="InterPro" id="IPR009100">
    <property type="entry name" value="AcylCoA_DH/oxidase_NM_dom_sf"/>
</dbReference>
<comment type="similarity">
    <text evidence="2">Belongs to the acyl-CoA dehydrogenase family.</text>
</comment>
<dbReference type="GO" id="GO:0005886">
    <property type="term" value="C:plasma membrane"/>
    <property type="evidence" value="ECO:0007669"/>
    <property type="project" value="TreeGrafter"/>
</dbReference>
<dbReference type="InterPro" id="IPR052161">
    <property type="entry name" value="Mycobact_Acyl-CoA_DH"/>
</dbReference>
<dbReference type="PANTHER" id="PTHR43292">
    <property type="entry name" value="ACYL-COA DEHYDROGENASE"/>
    <property type="match status" value="1"/>
</dbReference>
<evidence type="ECO:0000259" key="8">
    <source>
        <dbReference type="Pfam" id="PF02771"/>
    </source>
</evidence>
<organism evidence="9 10">
    <name type="scientific">Achromobacter marplatensis</name>
    <dbReference type="NCBI Taxonomy" id="470868"/>
    <lineage>
        <taxon>Bacteria</taxon>
        <taxon>Pseudomonadati</taxon>
        <taxon>Pseudomonadota</taxon>
        <taxon>Betaproteobacteria</taxon>
        <taxon>Burkholderiales</taxon>
        <taxon>Alcaligenaceae</taxon>
        <taxon>Achromobacter</taxon>
    </lineage>
</organism>
<comment type="cofactor">
    <cofactor evidence="1">
        <name>FAD</name>
        <dbReference type="ChEBI" id="CHEBI:57692"/>
    </cofactor>
</comment>
<evidence type="ECO:0000256" key="2">
    <source>
        <dbReference type="ARBA" id="ARBA00009347"/>
    </source>
</evidence>
<sequence>MRLGSTDIATDPIETEAFRQHIRQGLQECLPQDLRDADAAHCLVTREQARRWQQIMHAQGWAAPAWPAEHGGPGWALWQLAIFREEYARAGCPRFENLGIDMIGPTLMHHGTATQKARFLPGILSFDEYWAQAYSEPDAGSDLASVKTTARREGDAYVVNGTKIWQSFGHWANWALALVRTDAAAARKQDGLSVLLIDLTLPGVTVRPIRFINGAEFHVQLFFDDVRVPLDCLVGAQDGGWSVAKDLLVTERLFLARVGECKAELEKLRRLTLRYQGPPAMARANQHAWSEFAKLEIRFLAHESQWWQALTAVAAGSESDIAPSLLKLQGTELIQELYAAQMTVVGRHGLPVDPAALDGRASQVPLVPGSVNNIHLHFLRYRGVTLGGGASEIQKEIIARVLFGGKSELDAVADAGADEQQAMIDASLRKYLAREYTAETRRESILAGGQRCAKAWVDIAGFGLLGLMADEEQGGVAGSLADVAHVAQTLAAQLFLPCYGAAAVAAPLAWQVSGAEARDAVGRMLADTLAGQAMLACALDADSPLAAQPTTDGWVLNGKLPIVMGADSASGLLVAATLPGQDGAELAVFLLPAQAPGITRRAYRLYDARGAADLGFDTVTAHDLVVRGAAARAFCAAFGQAEKLLWCVENVGVMREALRQTVEYLGTRRQFGRPLSEFQALRHRVVDMYRAWRNAQALTWGAIAQWRSDETQAHVGSVAAACWVSAESGHAVALDALQLHGAIGLQDETAISHLAKRLLVNEALLGGAGAALGDYVDYLTPEAAWADR</sequence>
<comment type="caution">
    <text evidence="9">The sequence shown here is derived from an EMBL/GenBank/DDBJ whole genome shotgun (WGS) entry which is preliminary data.</text>
</comment>
<keyword evidence="5" id="KW-0560">Oxidoreductase</keyword>
<dbReference type="EMBL" id="JAOCKG010000002">
    <property type="protein sequence ID" value="MDH2050256.1"/>
    <property type="molecule type" value="Genomic_DNA"/>
</dbReference>
<dbReference type="AlphaFoldDB" id="A0AA43AXQ0"/>
<dbReference type="Pfam" id="PF02770">
    <property type="entry name" value="Acyl-CoA_dh_M"/>
    <property type="match status" value="1"/>
</dbReference>
<feature type="domain" description="Acyl-CoA oxidase/dehydrogenase middle" evidence="7">
    <location>
        <begin position="131"/>
        <end position="226"/>
    </location>
</feature>
<proteinExistence type="inferred from homology"/>
<dbReference type="PANTHER" id="PTHR43292:SF3">
    <property type="entry name" value="ACYL-COA DEHYDROGENASE FADE29"/>
    <property type="match status" value="1"/>
</dbReference>